<dbReference type="eggNOG" id="COG0406">
    <property type="taxonomic scope" value="Bacteria"/>
</dbReference>
<evidence type="ECO:0000313" key="1">
    <source>
        <dbReference type="EMBL" id="BAQ68636.1"/>
    </source>
</evidence>
<dbReference type="Proteomes" id="UP000064912">
    <property type="component" value="Chromosome"/>
</dbReference>
<dbReference type="Pfam" id="PF00300">
    <property type="entry name" value="His_Phos_1"/>
    <property type="match status" value="1"/>
</dbReference>
<dbReference type="InterPro" id="IPR029033">
    <property type="entry name" value="His_PPase_superfam"/>
</dbReference>
<protein>
    <submittedName>
        <fullName evidence="1">Phosphoglycerate mutase family protein</fullName>
    </submittedName>
</protein>
<sequence length="170" mass="18615">MGLILLRHTRPDVAEGTCYGRTDYPPASSFAEEAAEVLAALPVVDRILTSPLMRCTRLAEHISAARGLPVAADPRLIEIDFGAWEGIPWAEVPRDGLDHWAGHFYESRPHGGESVGMFFARVVPFLEEMSGPGRVLAVSHAGLMRAALHHAGREGAWQMKFPYGSFIELP</sequence>
<proteinExistence type="predicted"/>
<dbReference type="InterPro" id="IPR013078">
    <property type="entry name" value="His_Pase_superF_clade-1"/>
</dbReference>
<dbReference type="SMART" id="SM00855">
    <property type="entry name" value="PGAM"/>
    <property type="match status" value="1"/>
</dbReference>
<dbReference type="KEGG" id="rsu:NHU_01478"/>
<dbReference type="AlphaFoldDB" id="A0A0D6B0T7"/>
<dbReference type="PATRIC" id="fig|35806.4.peg.1525"/>
<dbReference type="SUPFAM" id="SSF53254">
    <property type="entry name" value="Phosphoglycerate mutase-like"/>
    <property type="match status" value="1"/>
</dbReference>
<dbReference type="EMBL" id="AP014800">
    <property type="protein sequence ID" value="BAQ68636.1"/>
    <property type="molecule type" value="Genomic_DNA"/>
</dbReference>
<accession>A0A0D6B0T7</accession>
<reference evidence="1 2" key="1">
    <citation type="submission" date="2015-02" db="EMBL/GenBank/DDBJ databases">
        <title>Genome sequene of Rhodovulum sulfidophilum DSM 2351.</title>
        <authorList>
            <person name="Nagao N."/>
        </authorList>
    </citation>
    <scope>NUCLEOTIDE SEQUENCE [LARGE SCALE GENOMIC DNA]</scope>
    <source>
        <strain evidence="1 2">DSM 2351</strain>
    </source>
</reference>
<dbReference type="Gene3D" id="3.40.50.1240">
    <property type="entry name" value="Phosphoglycerate mutase-like"/>
    <property type="match status" value="1"/>
</dbReference>
<organism evidence="1 2">
    <name type="scientific">Rhodovulum sulfidophilum</name>
    <name type="common">Rhodobacter sulfidophilus</name>
    <dbReference type="NCBI Taxonomy" id="35806"/>
    <lineage>
        <taxon>Bacteria</taxon>
        <taxon>Pseudomonadati</taxon>
        <taxon>Pseudomonadota</taxon>
        <taxon>Alphaproteobacteria</taxon>
        <taxon>Rhodobacterales</taxon>
        <taxon>Paracoccaceae</taxon>
        <taxon>Rhodovulum</taxon>
    </lineage>
</organism>
<gene>
    <name evidence="1" type="ORF">NHU_01478</name>
</gene>
<name>A0A0D6B0T7_RHOSU</name>
<evidence type="ECO:0000313" key="2">
    <source>
        <dbReference type="Proteomes" id="UP000064912"/>
    </source>
</evidence>